<evidence type="ECO:0000256" key="4">
    <source>
        <dbReference type="ARBA" id="ARBA00023136"/>
    </source>
</evidence>
<keyword evidence="8" id="KW-1185">Reference proteome</keyword>
<dbReference type="PANTHER" id="PTHR10846:SF8">
    <property type="entry name" value="INNER MEMBRANE PROTEIN YRBG"/>
    <property type="match status" value="1"/>
</dbReference>
<evidence type="ECO:0000256" key="2">
    <source>
        <dbReference type="ARBA" id="ARBA00022692"/>
    </source>
</evidence>
<feature type="transmembrane region" description="Helical" evidence="5">
    <location>
        <begin position="170"/>
        <end position="188"/>
    </location>
</feature>
<sequence>MTVLFLLLGFVLLIAGAETLVRGAVGLAERLKIPPIVIGLTLVGFGTSTPELVTSLQAMLAGAPGIAVGNVVGSNVANILLILGIAALLSPMSVAPAAIRRDGTVLVLASLACLAVVLTGAVPRWVGFAFLIALASYILITYISESENGSASAALHQAEAAAAPAAPQSVWLMVLSFAGGLALTILGARWLVASSIDFARIAGVSETVIGLTIVAVGTSLPELVTSAIAALRGQGDVAFGNIVGSNIFNILGILGVTAAVAPIPVPPEIAWFDIWVMLAATGALIAVAMTGWLIRRSEGLVLLMAYGAYLAATLVMASAT</sequence>
<dbReference type="NCBIfam" id="TIGR00367">
    <property type="entry name" value="calcium/sodium antiporter"/>
    <property type="match status" value="1"/>
</dbReference>
<feature type="transmembrane region" description="Helical" evidence="5">
    <location>
        <begin position="300"/>
        <end position="319"/>
    </location>
</feature>
<evidence type="ECO:0000256" key="5">
    <source>
        <dbReference type="SAM" id="Phobius"/>
    </source>
</evidence>
<protein>
    <submittedName>
        <fullName evidence="7">Calcium/sodium antiporter</fullName>
    </submittedName>
</protein>
<accession>A0ABZ2TET8</accession>
<gene>
    <name evidence="7" type="ORF">RZS32_017625</name>
</gene>
<feature type="transmembrane region" description="Helical" evidence="5">
    <location>
        <begin position="243"/>
        <end position="263"/>
    </location>
</feature>
<feature type="transmembrane region" description="Helical" evidence="5">
    <location>
        <begin position="269"/>
        <end position="293"/>
    </location>
</feature>
<dbReference type="InterPro" id="IPR004837">
    <property type="entry name" value="NaCa_Exmemb"/>
</dbReference>
<evidence type="ECO:0000313" key="7">
    <source>
        <dbReference type="EMBL" id="WYK18172.1"/>
    </source>
</evidence>
<evidence type="ECO:0000256" key="1">
    <source>
        <dbReference type="ARBA" id="ARBA00004141"/>
    </source>
</evidence>
<organism evidence="7 8">
    <name type="scientific">Roseovarius rhodophyticola</name>
    <dbReference type="NCBI Taxonomy" id="3080827"/>
    <lineage>
        <taxon>Bacteria</taxon>
        <taxon>Pseudomonadati</taxon>
        <taxon>Pseudomonadota</taxon>
        <taxon>Alphaproteobacteria</taxon>
        <taxon>Rhodobacterales</taxon>
        <taxon>Roseobacteraceae</taxon>
        <taxon>Roseovarius</taxon>
    </lineage>
</organism>
<dbReference type="InterPro" id="IPR004481">
    <property type="entry name" value="K/Na/Ca-exchanger"/>
</dbReference>
<keyword evidence="3 5" id="KW-1133">Transmembrane helix</keyword>
<keyword evidence="2 5" id="KW-0812">Transmembrane</keyword>
<feature type="transmembrane region" description="Helical" evidence="5">
    <location>
        <begin position="208"/>
        <end position="231"/>
    </location>
</feature>
<dbReference type="Proteomes" id="UP001281305">
    <property type="component" value="Chromosome"/>
</dbReference>
<dbReference type="Gene3D" id="1.20.1420.30">
    <property type="entry name" value="NCX, central ion-binding region"/>
    <property type="match status" value="1"/>
</dbReference>
<comment type="subcellular location">
    <subcellularLocation>
        <location evidence="1">Membrane</location>
        <topology evidence="1">Multi-pass membrane protein</topology>
    </subcellularLocation>
</comment>
<feature type="transmembrane region" description="Helical" evidence="5">
    <location>
        <begin position="102"/>
        <end position="119"/>
    </location>
</feature>
<dbReference type="EMBL" id="CP146606">
    <property type="protein sequence ID" value="WYK18172.1"/>
    <property type="molecule type" value="Genomic_DNA"/>
</dbReference>
<feature type="domain" description="Sodium/calcium exchanger membrane region" evidence="6">
    <location>
        <begin position="3"/>
        <end position="142"/>
    </location>
</feature>
<evidence type="ECO:0000313" key="8">
    <source>
        <dbReference type="Proteomes" id="UP001281305"/>
    </source>
</evidence>
<keyword evidence="4 5" id="KW-0472">Membrane</keyword>
<dbReference type="InterPro" id="IPR044880">
    <property type="entry name" value="NCX_ion-bd_dom_sf"/>
</dbReference>
<feature type="transmembrane region" description="Helical" evidence="5">
    <location>
        <begin position="125"/>
        <end position="143"/>
    </location>
</feature>
<evidence type="ECO:0000256" key="3">
    <source>
        <dbReference type="ARBA" id="ARBA00022989"/>
    </source>
</evidence>
<dbReference type="PANTHER" id="PTHR10846">
    <property type="entry name" value="SODIUM/POTASSIUM/CALCIUM EXCHANGER"/>
    <property type="match status" value="1"/>
</dbReference>
<reference evidence="7 8" key="1">
    <citation type="submission" date="2024-02" db="EMBL/GenBank/DDBJ databases">
        <title>Roseovarius strain W115 nov., isolated from a marine algae.</title>
        <authorList>
            <person name="Lee M.W."/>
            <person name="Lee J.K."/>
            <person name="Kim J.M."/>
            <person name="Choi D.G."/>
            <person name="Baek J.H."/>
            <person name="Bayburt H."/>
            <person name="Jung J.J."/>
            <person name="Han D.M."/>
            <person name="Jeon C.O."/>
        </authorList>
    </citation>
    <scope>NUCLEOTIDE SEQUENCE [LARGE SCALE GENOMIC DNA]</scope>
    <source>
        <strain evidence="7 8">W115</strain>
    </source>
</reference>
<proteinExistence type="predicted"/>
<dbReference type="Pfam" id="PF01699">
    <property type="entry name" value="Na_Ca_ex"/>
    <property type="match status" value="2"/>
</dbReference>
<dbReference type="RefSeq" id="WP_317054855.1">
    <property type="nucleotide sequence ID" value="NZ_CP146606.1"/>
</dbReference>
<evidence type="ECO:0000259" key="6">
    <source>
        <dbReference type="Pfam" id="PF01699"/>
    </source>
</evidence>
<feature type="transmembrane region" description="Helical" evidence="5">
    <location>
        <begin position="66"/>
        <end position="90"/>
    </location>
</feature>
<feature type="domain" description="Sodium/calcium exchanger membrane region" evidence="6">
    <location>
        <begin position="174"/>
        <end position="313"/>
    </location>
</feature>
<name>A0ABZ2TET8_9RHOB</name>